<protein>
    <submittedName>
        <fullName evidence="1">Uncharacterized protein</fullName>
    </submittedName>
</protein>
<dbReference type="EMBL" id="QUAH01000021">
    <property type="protein sequence ID" value="RFT14750.1"/>
    <property type="molecule type" value="Genomic_DNA"/>
</dbReference>
<dbReference type="AlphaFoldDB" id="A0A3E2BJ43"/>
<evidence type="ECO:0000313" key="2">
    <source>
        <dbReference type="Proteomes" id="UP000257323"/>
    </source>
</evidence>
<comment type="caution">
    <text evidence="1">The sequence shown here is derived from an EMBL/GenBank/DDBJ whole genome shotgun (WGS) entry which is preliminary data.</text>
</comment>
<proteinExistence type="predicted"/>
<dbReference type="Proteomes" id="UP000257323">
    <property type="component" value="Unassembled WGS sequence"/>
</dbReference>
<gene>
    <name evidence="1" type="ORF">OP8BY_2420</name>
</gene>
<organism evidence="1 2">
    <name type="scientific">Candidatus Saccharicenans subterraneus</name>
    <dbReference type="NCBI Taxonomy" id="2508984"/>
    <lineage>
        <taxon>Bacteria</taxon>
        <taxon>Candidatus Aminicenantota</taxon>
        <taxon>Candidatus Aminicenantia</taxon>
        <taxon>Candidatus Aminicenantales</taxon>
        <taxon>Candidatus Saccharicenantaceae</taxon>
        <taxon>Candidatus Saccharicenans</taxon>
    </lineage>
</organism>
<reference evidence="1 2" key="1">
    <citation type="submission" date="2018-08" db="EMBL/GenBank/DDBJ databases">
        <title>Genome analysis of the thermophilic bacterium of the candidate phylum Aminicenantes from deep subsurface aquifer revealed its physiology and ecological role.</title>
        <authorList>
            <person name="Kadnikov V.V."/>
            <person name="Mardanov A.V."/>
            <person name="Beletsky A.V."/>
            <person name="Karnachuk O.V."/>
            <person name="Ravin N.V."/>
        </authorList>
    </citation>
    <scope>NUCLEOTIDE SEQUENCE [LARGE SCALE GENOMIC DNA]</scope>
    <source>
        <strain evidence="1">BY38</strain>
    </source>
</reference>
<name>A0A3E2BJ43_9BACT</name>
<evidence type="ECO:0000313" key="1">
    <source>
        <dbReference type="EMBL" id="RFT14750.1"/>
    </source>
</evidence>
<sequence length="43" mass="4880">MSHYYSLNRGGWLWDAGPITADRTESLGRRVSAPEILKLNLSF</sequence>
<accession>A0A3E2BJ43</accession>